<reference evidence="4" key="2">
    <citation type="journal article" date="2024" name="Environ. Microbiol.">
        <title>Genome analysis and description of Tunturibacter gen. nov. expands the diversity of Terriglobia in tundra soils.</title>
        <authorList>
            <person name="Messyasz A."/>
            <person name="Mannisto M.K."/>
            <person name="Kerkhof L.J."/>
            <person name="Haggblom M.M."/>
        </authorList>
    </citation>
    <scope>NUCLEOTIDE SEQUENCE</scope>
    <source>
        <strain evidence="4">M8UP23</strain>
    </source>
</reference>
<evidence type="ECO:0000313" key="4">
    <source>
        <dbReference type="EMBL" id="XCB25933.1"/>
    </source>
</evidence>
<proteinExistence type="predicted"/>
<dbReference type="GO" id="GO:0019546">
    <property type="term" value="P:L-arginine deiminase pathway"/>
    <property type="evidence" value="ECO:0007669"/>
    <property type="project" value="TreeGrafter"/>
</dbReference>
<dbReference type="KEGG" id="temp:RBB75_16025"/>
<gene>
    <name evidence="4" type="ORF">RBB75_16025</name>
</gene>
<sequence>MSTQPIEITTPSILATIPSTAATFLMCPPKLYDVNYVINPWMAGNVHASSRTRAAEQWQRLYEAVSTIANVQLVEPQPGSPDMVFTANAGLERNGTVAISSFFHPERQGEEPHFRRWFEQAGYKVIGTPRATPFEGEGDALFSTDGTRLFVGYGPRTVPSSHQALRKIWDIEVTSLHLTDPRFYHLDTCFAPLEGGYVMYFPEAFDRASLDKIEAFYPLEKRIIVAESDAVCFACNAINVDRTIILNNISSDLRRQLESRGFDVIEVTLTEFLKAGGAAKCLVMKLSQVLPDGRPARTAVTS</sequence>
<dbReference type="AlphaFoldDB" id="A0AAU7ZAB6"/>
<name>A0AAU7ZAB6_9BACT</name>
<reference evidence="4" key="1">
    <citation type="submission" date="2023-08" db="EMBL/GenBank/DDBJ databases">
        <authorList>
            <person name="Messyasz A."/>
            <person name="Mannisto M.K."/>
            <person name="Kerkhof L.J."/>
            <person name="Haggblom M."/>
        </authorList>
    </citation>
    <scope>NUCLEOTIDE SEQUENCE</scope>
    <source>
        <strain evidence="4">M8UP23</strain>
    </source>
</reference>
<dbReference type="EC" id="3.5.3.6" evidence="2"/>
<evidence type="ECO:0000256" key="2">
    <source>
        <dbReference type="ARBA" id="ARBA00012171"/>
    </source>
</evidence>
<dbReference type="Gene3D" id="3.75.10.10">
    <property type="entry name" value="L-arginine/glycine Amidinotransferase, Chain A"/>
    <property type="match status" value="1"/>
</dbReference>
<dbReference type="EMBL" id="CP132932">
    <property type="protein sequence ID" value="XCB25933.1"/>
    <property type="molecule type" value="Genomic_DNA"/>
</dbReference>
<dbReference type="SUPFAM" id="SSF55909">
    <property type="entry name" value="Pentein"/>
    <property type="match status" value="1"/>
</dbReference>
<comment type="pathway">
    <text evidence="1">Amino-acid degradation; L-arginine degradation via ADI pathway; carbamoyl phosphate from L-arginine: step 1/2.</text>
</comment>
<dbReference type="PANTHER" id="PTHR47271">
    <property type="entry name" value="ARGININE DEIMINASE"/>
    <property type="match status" value="1"/>
</dbReference>
<dbReference type="Pfam" id="PF19420">
    <property type="entry name" value="DDAH_eukar"/>
    <property type="match status" value="1"/>
</dbReference>
<protein>
    <recommendedName>
        <fullName evidence="2">arginine deiminase</fullName>
        <ecNumber evidence="2">3.5.3.6</ecNumber>
    </recommendedName>
</protein>
<dbReference type="GO" id="GO:0016990">
    <property type="term" value="F:arginine deiminase activity"/>
    <property type="evidence" value="ECO:0007669"/>
    <property type="project" value="UniProtKB-EC"/>
</dbReference>
<comment type="catalytic activity">
    <reaction evidence="3">
        <text>L-arginine + H2O = L-citrulline + NH4(+)</text>
        <dbReference type="Rhea" id="RHEA:19597"/>
        <dbReference type="ChEBI" id="CHEBI:15377"/>
        <dbReference type="ChEBI" id="CHEBI:28938"/>
        <dbReference type="ChEBI" id="CHEBI:32682"/>
        <dbReference type="ChEBI" id="CHEBI:57743"/>
        <dbReference type="EC" id="3.5.3.6"/>
    </reaction>
</comment>
<evidence type="ECO:0000256" key="1">
    <source>
        <dbReference type="ARBA" id="ARBA00005213"/>
    </source>
</evidence>
<organism evidence="4">
    <name type="scientific">Tunturiibacter empetritectus</name>
    <dbReference type="NCBI Taxonomy" id="3069691"/>
    <lineage>
        <taxon>Bacteria</taxon>
        <taxon>Pseudomonadati</taxon>
        <taxon>Acidobacteriota</taxon>
        <taxon>Terriglobia</taxon>
        <taxon>Terriglobales</taxon>
        <taxon>Acidobacteriaceae</taxon>
        <taxon>Tunturiibacter</taxon>
    </lineage>
</organism>
<dbReference type="PANTHER" id="PTHR47271:SF2">
    <property type="entry name" value="ARGININE DEIMINASE"/>
    <property type="match status" value="1"/>
</dbReference>
<dbReference type="RefSeq" id="WP_353068660.1">
    <property type="nucleotide sequence ID" value="NZ_CP132932.1"/>
</dbReference>
<accession>A0AAU7ZAB6</accession>
<evidence type="ECO:0000256" key="3">
    <source>
        <dbReference type="ARBA" id="ARBA00049429"/>
    </source>
</evidence>